<dbReference type="RefSeq" id="WP_146815954.1">
    <property type="nucleotide sequence ID" value="NZ_BJYA01000010.1"/>
</dbReference>
<evidence type="ECO:0000313" key="7">
    <source>
        <dbReference type="EMBL" id="GEN45751.1"/>
    </source>
</evidence>
<dbReference type="PANTHER" id="PTHR47737:SF1">
    <property type="entry name" value="GLYCINE BETAINE_PROLINE BETAINE TRANSPORT SYSTEM PERMEASE PROTEIN PROW"/>
    <property type="match status" value="1"/>
</dbReference>
<sequence length="303" mass="33372">MNFKRYMLLLVISSVLVLAACGEDEETSGDDTKINYSEVVDYTIIGIEPGAGITVTTETAIEEGYDNLAGWELEQASTAAMVTELESAIADEEPIIVTGWNPHWKFAQFPDMKYLDDPEGIYGDAENIQTLVRNDFEGDHPDAYEIIDRFYWEVEDMEEIMYEANESDLDINEVAQQWVEENADTVAEWTDGVNEGDGSTIELVSTPWDSERASAGVLSAALESHGFDVEVTPVDPSIVFESLASGDADATVAAWLPFTHADFYENVQDDVVDLGPNLEGAKIGLVVPAYMDIDSIEDLEPAE</sequence>
<dbReference type="Gene3D" id="3.10.105.10">
    <property type="entry name" value="Dipeptide-binding Protein, Domain 3"/>
    <property type="match status" value="1"/>
</dbReference>
<feature type="domain" description="ABC-type glycine betaine transport system substrate-binding" evidence="6">
    <location>
        <begin position="200"/>
        <end position="300"/>
    </location>
</feature>
<comment type="caution">
    <text evidence="7">The sequence shown here is derived from an EMBL/GenBank/DDBJ whole genome shotgun (WGS) entry which is preliminary data.</text>
</comment>
<evidence type="ECO:0000256" key="1">
    <source>
        <dbReference type="ARBA" id="ARBA00004236"/>
    </source>
</evidence>
<evidence type="ECO:0000313" key="8">
    <source>
        <dbReference type="Proteomes" id="UP000321440"/>
    </source>
</evidence>
<name>A0A511W4N6_9BACI</name>
<dbReference type="Proteomes" id="UP000321440">
    <property type="component" value="Unassembled WGS sequence"/>
</dbReference>
<dbReference type="AlphaFoldDB" id="A0A511W4N6"/>
<keyword evidence="4" id="KW-0472">Membrane</keyword>
<evidence type="ECO:0000256" key="5">
    <source>
        <dbReference type="SAM" id="SignalP"/>
    </source>
</evidence>
<evidence type="ECO:0000259" key="6">
    <source>
        <dbReference type="Pfam" id="PF04069"/>
    </source>
</evidence>
<keyword evidence="8" id="KW-1185">Reference proteome</keyword>
<evidence type="ECO:0000256" key="4">
    <source>
        <dbReference type="ARBA" id="ARBA00023136"/>
    </source>
</evidence>
<dbReference type="OrthoDB" id="9787902at2"/>
<organism evidence="7 8">
    <name type="scientific">Alkalibacillus haloalkaliphilus</name>
    <dbReference type="NCBI Taxonomy" id="94136"/>
    <lineage>
        <taxon>Bacteria</taxon>
        <taxon>Bacillati</taxon>
        <taxon>Bacillota</taxon>
        <taxon>Bacilli</taxon>
        <taxon>Bacillales</taxon>
        <taxon>Bacillaceae</taxon>
        <taxon>Alkalibacillus</taxon>
    </lineage>
</organism>
<reference evidence="7 8" key="1">
    <citation type="submission" date="2019-07" db="EMBL/GenBank/DDBJ databases">
        <title>Whole genome shotgun sequence of Alkalibacillus haloalkaliphilus NBRC 103110.</title>
        <authorList>
            <person name="Hosoyama A."/>
            <person name="Uohara A."/>
            <person name="Ohji S."/>
            <person name="Ichikawa N."/>
        </authorList>
    </citation>
    <scope>NUCLEOTIDE SEQUENCE [LARGE SCALE GENOMIC DNA]</scope>
    <source>
        <strain evidence="7 8">NBRC 103110</strain>
    </source>
</reference>
<dbReference type="GO" id="GO:0031460">
    <property type="term" value="P:glycine betaine transport"/>
    <property type="evidence" value="ECO:0007669"/>
    <property type="project" value="TreeGrafter"/>
</dbReference>
<evidence type="ECO:0000256" key="3">
    <source>
        <dbReference type="ARBA" id="ARBA00022475"/>
    </source>
</evidence>
<gene>
    <name evidence="7" type="primary">gbuC</name>
    <name evidence="7" type="ORF">AHA02nite_15270</name>
</gene>
<accession>A0A511W4N6</accession>
<dbReference type="PROSITE" id="PS51257">
    <property type="entry name" value="PROKAR_LIPOPROTEIN"/>
    <property type="match status" value="1"/>
</dbReference>
<dbReference type="Pfam" id="PF04069">
    <property type="entry name" value="OpuAC"/>
    <property type="match status" value="2"/>
</dbReference>
<comment type="subcellular location">
    <subcellularLocation>
        <location evidence="1">Cell membrane</location>
    </subcellularLocation>
</comment>
<feature type="domain" description="ABC-type glycine betaine transport system substrate-binding" evidence="6">
    <location>
        <begin position="40"/>
        <end position="181"/>
    </location>
</feature>
<proteinExistence type="predicted"/>
<keyword evidence="5" id="KW-0732">Signal</keyword>
<dbReference type="GO" id="GO:0015871">
    <property type="term" value="P:choline transport"/>
    <property type="evidence" value="ECO:0007669"/>
    <property type="project" value="TreeGrafter"/>
</dbReference>
<dbReference type="SUPFAM" id="SSF53850">
    <property type="entry name" value="Periplasmic binding protein-like II"/>
    <property type="match status" value="2"/>
</dbReference>
<dbReference type="GO" id="GO:0005275">
    <property type="term" value="F:amine transmembrane transporter activity"/>
    <property type="evidence" value="ECO:0007669"/>
    <property type="project" value="TreeGrafter"/>
</dbReference>
<dbReference type="Gene3D" id="3.40.190.100">
    <property type="entry name" value="Glycine betaine-binding periplasmic protein, domain 2"/>
    <property type="match status" value="1"/>
</dbReference>
<keyword evidence="3" id="KW-1003">Cell membrane</keyword>
<keyword evidence="2" id="KW-0813">Transport</keyword>
<feature type="signal peptide" evidence="5">
    <location>
        <begin position="1"/>
        <end position="19"/>
    </location>
</feature>
<feature type="chain" id="PRO_5021872685" evidence="5">
    <location>
        <begin position="20"/>
        <end position="303"/>
    </location>
</feature>
<dbReference type="GO" id="GO:0043190">
    <property type="term" value="C:ATP-binding cassette (ABC) transporter complex"/>
    <property type="evidence" value="ECO:0007669"/>
    <property type="project" value="InterPro"/>
</dbReference>
<dbReference type="InterPro" id="IPR007210">
    <property type="entry name" value="ABC_Gly_betaine_transp_sub-bd"/>
</dbReference>
<protein>
    <submittedName>
        <fullName evidence="7">Glycine/betaine ABC transporter substrate-binding protein</fullName>
    </submittedName>
</protein>
<dbReference type="GO" id="GO:0015226">
    <property type="term" value="F:carnitine transmembrane transporter activity"/>
    <property type="evidence" value="ECO:0007669"/>
    <property type="project" value="TreeGrafter"/>
</dbReference>
<dbReference type="PANTHER" id="PTHR47737">
    <property type="entry name" value="GLYCINE BETAINE/PROLINE BETAINE TRANSPORT SYSTEM PERMEASE PROTEIN PROW"/>
    <property type="match status" value="1"/>
</dbReference>
<evidence type="ECO:0000256" key="2">
    <source>
        <dbReference type="ARBA" id="ARBA00022448"/>
    </source>
</evidence>
<dbReference type="EMBL" id="BJYA01000010">
    <property type="protein sequence ID" value="GEN45751.1"/>
    <property type="molecule type" value="Genomic_DNA"/>
</dbReference>